<keyword evidence="13 19" id="KW-0472">Membrane</keyword>
<dbReference type="GO" id="GO:0036376">
    <property type="term" value="P:sodium ion export across plasma membrane"/>
    <property type="evidence" value="ECO:0007669"/>
    <property type="project" value="TreeGrafter"/>
</dbReference>
<evidence type="ECO:0000256" key="9">
    <source>
        <dbReference type="ARBA" id="ARBA00022968"/>
    </source>
</evidence>
<evidence type="ECO:0000256" key="17">
    <source>
        <dbReference type="ARBA" id="ARBA00025540"/>
    </source>
</evidence>
<dbReference type="Pfam" id="PF00287">
    <property type="entry name" value="Na_K-ATPase"/>
    <property type="match status" value="1"/>
</dbReference>
<protein>
    <recommendedName>
        <fullName evidence="19">Sodium/potassium-transporting ATPase subunit beta</fullName>
    </recommendedName>
</protein>
<dbReference type="GO" id="GO:0001671">
    <property type="term" value="F:ATPase activator activity"/>
    <property type="evidence" value="ECO:0007669"/>
    <property type="project" value="TreeGrafter"/>
</dbReference>
<dbReference type="PANTHER" id="PTHR11523">
    <property type="entry name" value="SODIUM/POTASSIUM-DEPENDENT ATPASE BETA SUBUNIT"/>
    <property type="match status" value="1"/>
</dbReference>
<evidence type="ECO:0000313" key="20">
    <source>
        <dbReference type="EMBL" id="KAG9349610.1"/>
    </source>
</evidence>
<evidence type="ECO:0000256" key="7">
    <source>
        <dbReference type="ARBA" id="ARBA00022692"/>
    </source>
</evidence>
<dbReference type="GO" id="GO:0005890">
    <property type="term" value="C:sodium:potassium-exchanging ATPase complex"/>
    <property type="evidence" value="ECO:0007669"/>
    <property type="project" value="InterPro"/>
</dbReference>
<evidence type="ECO:0000256" key="13">
    <source>
        <dbReference type="ARBA" id="ARBA00023136"/>
    </source>
</evidence>
<dbReference type="Gene3D" id="2.60.40.1660">
    <property type="entry name" value="Na, k-atpase alpha subunit"/>
    <property type="match status" value="1"/>
</dbReference>
<gene>
    <name evidence="20" type="ORF">JZ751_028058</name>
</gene>
<dbReference type="PANTHER" id="PTHR11523:SF10">
    <property type="entry name" value="SODIUM_POTASSIUM-TRANSPORTING ATPASE SUBUNIT BETA-1"/>
    <property type="match status" value="1"/>
</dbReference>
<keyword evidence="10 19" id="KW-1133">Transmembrane helix</keyword>
<dbReference type="InterPro" id="IPR038702">
    <property type="entry name" value="Na/K_ATPase_sub_beta_sf"/>
</dbReference>
<name>A0A8T2PC73_9TELE</name>
<proteinExistence type="inferred from homology"/>
<evidence type="ECO:0000256" key="8">
    <source>
        <dbReference type="ARBA" id="ARBA00022958"/>
    </source>
</evidence>
<evidence type="ECO:0000256" key="2">
    <source>
        <dbReference type="ARBA" id="ARBA00005876"/>
    </source>
</evidence>
<evidence type="ECO:0000256" key="12">
    <source>
        <dbReference type="ARBA" id="ARBA00023065"/>
    </source>
</evidence>
<keyword evidence="12 19" id="KW-0406">Ion transport</keyword>
<evidence type="ECO:0000256" key="6">
    <source>
        <dbReference type="ARBA" id="ARBA00022607"/>
    </source>
</evidence>
<keyword evidence="3 19" id="KW-0813">Transport</keyword>
<comment type="similarity">
    <text evidence="2 19">Belongs to the X(+)/potassium ATPases subunit beta family.</text>
</comment>
<dbReference type="AlphaFoldDB" id="A0A8T2PC73"/>
<reference evidence="20" key="1">
    <citation type="thesis" date="2021" institute="BYU ScholarsArchive" country="Provo, UT, USA">
        <title>Applications of and Algorithms for Genome Assembly and Genomic Analyses with an Emphasis on Marine Teleosts.</title>
        <authorList>
            <person name="Pickett B.D."/>
        </authorList>
    </citation>
    <scope>NUCLEOTIDE SEQUENCE</scope>
    <source>
        <strain evidence="20">HI-2016</strain>
    </source>
</reference>
<keyword evidence="21" id="KW-1185">Reference proteome</keyword>
<keyword evidence="5" id="KW-0633">Potassium transport</keyword>
<keyword evidence="11" id="KW-0915">Sodium</keyword>
<dbReference type="OrthoDB" id="5912413at2759"/>
<dbReference type="EMBL" id="JAFBMS010000009">
    <property type="protein sequence ID" value="KAG9349610.1"/>
    <property type="molecule type" value="Genomic_DNA"/>
</dbReference>
<evidence type="ECO:0000256" key="19">
    <source>
        <dbReference type="RuleBase" id="RU362099"/>
    </source>
</evidence>
<keyword evidence="9" id="KW-0735">Signal-anchor</keyword>
<dbReference type="FunFam" id="1.20.5.170:FF:000062">
    <property type="entry name" value="Sodium/potassium-transporting ATPase subunit beta"/>
    <property type="match status" value="1"/>
</dbReference>
<dbReference type="FunFam" id="2.60.40.1660:FF:000002">
    <property type="entry name" value="Sodium/potassium-transporting ATPase subunit beta"/>
    <property type="match status" value="1"/>
</dbReference>
<dbReference type="GO" id="GO:0006883">
    <property type="term" value="P:intracellular sodium ion homeostasis"/>
    <property type="evidence" value="ECO:0007669"/>
    <property type="project" value="TreeGrafter"/>
</dbReference>
<evidence type="ECO:0000256" key="1">
    <source>
        <dbReference type="ARBA" id="ARBA00004401"/>
    </source>
</evidence>
<dbReference type="Proteomes" id="UP000824540">
    <property type="component" value="Unassembled WGS sequence"/>
</dbReference>
<evidence type="ECO:0000256" key="11">
    <source>
        <dbReference type="ARBA" id="ARBA00023053"/>
    </source>
</evidence>
<comment type="function">
    <text evidence="17">This is the non-catalytic component of the active enzyme, which catalyzes the hydrolysis of ATP coupled with the exchange of Na(+) and K(+) ions across the plasma membrane. The beta subunit regulates, through assembly of alpha/beta heterodimers, the number of sodium pumps transported to the plasma membrane.</text>
</comment>
<evidence type="ECO:0000256" key="16">
    <source>
        <dbReference type="ARBA" id="ARBA00023201"/>
    </source>
</evidence>
<keyword evidence="7 19" id="KW-0812">Transmembrane</keyword>
<evidence type="ECO:0000256" key="3">
    <source>
        <dbReference type="ARBA" id="ARBA00022448"/>
    </source>
</evidence>
<dbReference type="GO" id="GO:0030007">
    <property type="term" value="P:intracellular potassium ion homeostasis"/>
    <property type="evidence" value="ECO:0007669"/>
    <property type="project" value="TreeGrafter"/>
</dbReference>
<evidence type="ECO:0000256" key="5">
    <source>
        <dbReference type="ARBA" id="ARBA00022538"/>
    </source>
</evidence>
<comment type="subcellular location">
    <subcellularLocation>
        <location evidence="1">Cell membrane</location>
        <topology evidence="1">Single-pass type II membrane protein</topology>
    </subcellularLocation>
    <subcellularLocation>
        <location evidence="19">Membrane</location>
    </subcellularLocation>
</comment>
<evidence type="ECO:0000256" key="15">
    <source>
        <dbReference type="ARBA" id="ARBA00023180"/>
    </source>
</evidence>
<comment type="caution">
    <text evidence="20">The sequence shown here is derived from an EMBL/GenBank/DDBJ whole genome shotgun (WGS) entry which is preliminary data.</text>
</comment>
<keyword evidence="8" id="KW-0630">Potassium</keyword>
<evidence type="ECO:0000256" key="18">
    <source>
        <dbReference type="ARBA" id="ARBA00038795"/>
    </source>
</evidence>
<dbReference type="GO" id="GO:1990573">
    <property type="term" value="P:potassium ion import across plasma membrane"/>
    <property type="evidence" value="ECO:0007669"/>
    <property type="project" value="TreeGrafter"/>
</dbReference>
<keyword evidence="6" id="KW-0740">Sodium/potassium transport</keyword>
<dbReference type="PROSITE" id="PS00391">
    <property type="entry name" value="ATPASE_NA_K_BETA_2"/>
    <property type="match status" value="1"/>
</dbReference>
<evidence type="ECO:0000256" key="4">
    <source>
        <dbReference type="ARBA" id="ARBA00022475"/>
    </source>
</evidence>
<accession>A0A8T2PC73</accession>
<dbReference type="InterPro" id="IPR000402">
    <property type="entry name" value="Na/K_ATPase_sub_beta"/>
</dbReference>
<evidence type="ECO:0000313" key="21">
    <source>
        <dbReference type="Proteomes" id="UP000824540"/>
    </source>
</evidence>
<keyword evidence="4" id="KW-1003">Cell membrane</keyword>
<keyword evidence="14" id="KW-1015">Disulfide bond</keyword>
<organism evidence="20 21">
    <name type="scientific">Albula glossodonta</name>
    <name type="common">roundjaw bonefish</name>
    <dbReference type="NCBI Taxonomy" id="121402"/>
    <lineage>
        <taxon>Eukaryota</taxon>
        <taxon>Metazoa</taxon>
        <taxon>Chordata</taxon>
        <taxon>Craniata</taxon>
        <taxon>Vertebrata</taxon>
        <taxon>Euteleostomi</taxon>
        <taxon>Actinopterygii</taxon>
        <taxon>Neopterygii</taxon>
        <taxon>Teleostei</taxon>
        <taxon>Albuliformes</taxon>
        <taxon>Albulidae</taxon>
        <taxon>Albula</taxon>
    </lineage>
</organism>
<keyword evidence="16" id="KW-0739">Sodium transport</keyword>
<dbReference type="NCBIfam" id="TIGR01107">
    <property type="entry name" value="Na_K_ATPase_bet"/>
    <property type="match status" value="1"/>
</dbReference>
<comment type="subunit">
    <text evidence="18">The sodium/potassium-transporting ATPase is composed of a catalytic alpha subunit, an auxiliary non-catalytic beta subunit and an additional regulatory subunit.</text>
</comment>
<dbReference type="PROSITE" id="PS00390">
    <property type="entry name" value="ATPASE_NA_K_BETA_1"/>
    <property type="match status" value="1"/>
</dbReference>
<sequence>MPSNKDNDGGWKKFLWNSERRELLGRTGGSWFKILVFYIIFYGCLAGIFIGTIQAMLLTLSNYKPTYQDRVAPPGLSHAPRPDKAEIIFNEREIETYMGYTKFLREFLEIYDDNKQDDQMKYEDCGEKPGEYKNRGDLESEVGIRKACRFKRSWLESCSGLDDREFGFNVGKPCVIIKLNRIVNFRPRPPTSNESIPEEAQSKVQPNVIPVFCTNKREEDAGKVGEIKYFGIGGGFPLQYYPYYGKLLHPQYLQPLVAIQFVNITKNIEVRVECKVFGDNIDYSEKDRYQGRFDIKLTVKIHHKTEVCLVTWVGLSLSAVTGGEVTGDSWLRSCLSPEAMSLWHQAANRMLSEDTYRASLRVQTCLKHLYINSNRITSGKYFLPKII</sequence>
<keyword evidence="15" id="KW-0325">Glycoprotein</keyword>
<evidence type="ECO:0000256" key="10">
    <source>
        <dbReference type="ARBA" id="ARBA00022989"/>
    </source>
</evidence>
<evidence type="ECO:0000256" key="14">
    <source>
        <dbReference type="ARBA" id="ARBA00023157"/>
    </source>
</evidence>
<feature type="transmembrane region" description="Helical" evidence="19">
    <location>
        <begin position="35"/>
        <end position="60"/>
    </location>
</feature>